<dbReference type="SUPFAM" id="SSF54236">
    <property type="entry name" value="Ubiquitin-like"/>
    <property type="match status" value="1"/>
</dbReference>
<dbReference type="EMBL" id="JANJYI010000001">
    <property type="protein sequence ID" value="KAK2665732.1"/>
    <property type="molecule type" value="Genomic_DNA"/>
</dbReference>
<reference evidence="3" key="1">
    <citation type="journal article" date="2023" name="Plant J.">
        <title>Genome sequences and population genomics provide insights into the demographic history, inbreeding, and mutation load of two 'living fossil' tree species of Dipteronia.</title>
        <authorList>
            <person name="Feng Y."/>
            <person name="Comes H.P."/>
            <person name="Chen J."/>
            <person name="Zhu S."/>
            <person name="Lu R."/>
            <person name="Zhang X."/>
            <person name="Li P."/>
            <person name="Qiu J."/>
            <person name="Olsen K.M."/>
            <person name="Qiu Y."/>
        </authorList>
    </citation>
    <scope>NUCLEOTIDE SEQUENCE</scope>
    <source>
        <strain evidence="3">KIB01</strain>
    </source>
</reference>
<dbReference type="InterPro" id="IPR000626">
    <property type="entry name" value="Ubiquitin-like_dom"/>
</dbReference>
<keyword evidence="4" id="KW-1185">Reference proteome</keyword>
<dbReference type="InterPro" id="IPR029071">
    <property type="entry name" value="Ubiquitin-like_domsf"/>
</dbReference>
<feature type="region of interest" description="Disordered" evidence="1">
    <location>
        <begin position="1"/>
        <end position="58"/>
    </location>
</feature>
<feature type="domain" description="Ubiquitin-like" evidence="2">
    <location>
        <begin position="71"/>
        <end position="138"/>
    </location>
</feature>
<accession>A0AAD9XV75</accession>
<gene>
    <name evidence="3" type="ORF">Ddye_004306</name>
</gene>
<evidence type="ECO:0000256" key="1">
    <source>
        <dbReference type="SAM" id="MobiDB-lite"/>
    </source>
</evidence>
<evidence type="ECO:0000259" key="2">
    <source>
        <dbReference type="PROSITE" id="PS50053"/>
    </source>
</evidence>
<dbReference type="AlphaFoldDB" id="A0AAD9XV75"/>
<name>A0AAD9XV75_9ROSI</name>
<proteinExistence type="predicted"/>
<dbReference type="Proteomes" id="UP001280121">
    <property type="component" value="Unassembled WGS sequence"/>
</dbReference>
<organism evidence="3 4">
    <name type="scientific">Dipteronia dyeriana</name>
    <dbReference type="NCBI Taxonomy" id="168575"/>
    <lineage>
        <taxon>Eukaryota</taxon>
        <taxon>Viridiplantae</taxon>
        <taxon>Streptophyta</taxon>
        <taxon>Embryophyta</taxon>
        <taxon>Tracheophyta</taxon>
        <taxon>Spermatophyta</taxon>
        <taxon>Magnoliopsida</taxon>
        <taxon>eudicotyledons</taxon>
        <taxon>Gunneridae</taxon>
        <taxon>Pentapetalae</taxon>
        <taxon>rosids</taxon>
        <taxon>malvids</taxon>
        <taxon>Sapindales</taxon>
        <taxon>Sapindaceae</taxon>
        <taxon>Hippocastanoideae</taxon>
        <taxon>Acereae</taxon>
        <taxon>Dipteronia</taxon>
    </lineage>
</organism>
<comment type="caution">
    <text evidence="3">The sequence shown here is derived from an EMBL/GenBank/DDBJ whole genome shotgun (WGS) entry which is preliminary data.</text>
</comment>
<sequence>MDKTDQVNDTGGNEDERVFIGGGGSHEDDIDGEDDRDVIDGGGEDDGDTTDSSNEYKHQFYSPHVVDEDGVIIRVYDLQMRAYKVKVNLESSVKSLQTFMANNCKFPSDEPRIYKGIVLKGHRTLQSYGVKAGHNIYMHDCIYFRRVDHRSGF</sequence>
<dbReference type="Gene3D" id="3.10.20.90">
    <property type="entry name" value="Phosphatidylinositol 3-kinase Catalytic Subunit, Chain A, domain 1"/>
    <property type="match status" value="1"/>
</dbReference>
<evidence type="ECO:0000313" key="3">
    <source>
        <dbReference type="EMBL" id="KAK2665732.1"/>
    </source>
</evidence>
<protein>
    <recommendedName>
        <fullName evidence="2">Ubiquitin-like domain-containing protein</fullName>
    </recommendedName>
</protein>
<dbReference type="PROSITE" id="PS50053">
    <property type="entry name" value="UBIQUITIN_2"/>
    <property type="match status" value="1"/>
</dbReference>
<feature type="compositionally biased region" description="Acidic residues" evidence="1">
    <location>
        <begin position="28"/>
        <end position="49"/>
    </location>
</feature>
<evidence type="ECO:0000313" key="4">
    <source>
        <dbReference type="Proteomes" id="UP001280121"/>
    </source>
</evidence>